<feature type="domain" description="SBNO alpha/beta" evidence="2">
    <location>
        <begin position="215"/>
        <end position="318"/>
    </location>
</feature>
<dbReference type="GO" id="GO:0031490">
    <property type="term" value="F:chromatin DNA binding"/>
    <property type="evidence" value="ECO:0007669"/>
    <property type="project" value="TreeGrafter"/>
</dbReference>
<dbReference type="GO" id="GO:0042393">
    <property type="term" value="F:histone binding"/>
    <property type="evidence" value="ECO:0007669"/>
    <property type="project" value="TreeGrafter"/>
</dbReference>
<proteinExistence type="predicted"/>
<reference evidence="3" key="1">
    <citation type="submission" date="2020-11" db="EMBL/GenBank/DDBJ databases">
        <authorList>
            <person name="Tran Van P."/>
        </authorList>
    </citation>
    <scope>NUCLEOTIDE SEQUENCE</scope>
</reference>
<dbReference type="EMBL" id="OC855047">
    <property type="protein sequence ID" value="CAD7621090.1"/>
    <property type="molecule type" value="Genomic_DNA"/>
</dbReference>
<organism evidence="3">
    <name type="scientific">Medioppia subpectinata</name>
    <dbReference type="NCBI Taxonomy" id="1979941"/>
    <lineage>
        <taxon>Eukaryota</taxon>
        <taxon>Metazoa</taxon>
        <taxon>Ecdysozoa</taxon>
        <taxon>Arthropoda</taxon>
        <taxon>Chelicerata</taxon>
        <taxon>Arachnida</taxon>
        <taxon>Acari</taxon>
        <taxon>Acariformes</taxon>
        <taxon>Sarcoptiformes</taxon>
        <taxon>Oribatida</taxon>
        <taxon>Brachypylina</taxon>
        <taxon>Oppioidea</taxon>
        <taxon>Oppiidae</taxon>
        <taxon>Medioppia</taxon>
    </lineage>
</organism>
<dbReference type="Pfam" id="PF13871">
    <property type="entry name" value="Helicase_C_4"/>
    <property type="match status" value="1"/>
</dbReference>
<protein>
    <recommendedName>
        <fullName evidence="5">Strawberry notch helicase C domain-containing protein</fullName>
    </recommendedName>
</protein>
<sequence>ADRAIQQFGRTHRSNQTSAPEYVFLISELAGEKRFASIVAKRLESLGALTHGDRRAAETRDLSQYNIDNKYGRQALEIIMKSIARIDEPLVSPPEGYSGDFFDDCRQGLAGVGLIHLDSKGLPTLDKDYSQMTKFLNRLLGLNVELQNALFKYFSDTMEAVIKDAKRSGRYDSGIIDLSSDVGNVQRVNDTDYYLKSSSGAIKIQLHNVSIDRGMSWDQALTSYKNSCLEYANDKQDFGFYISSANKNEVFLAIPDSRDRNQFKKIFRIYKPNSGLLPKCETLSALKEKGKKAKAEDIETVWKERYDISIDKCSHFQLHRPMVPPAYVDLVKQTLQQLQSTGIQFQSALRP</sequence>
<dbReference type="PANTHER" id="PTHR12706">
    <property type="entry name" value="STRAWBERRY NOTCH-RELATED"/>
    <property type="match status" value="1"/>
</dbReference>
<dbReference type="EMBL" id="CAJPIZ010000472">
    <property type="protein sequence ID" value="CAG2101520.1"/>
    <property type="molecule type" value="Genomic_DNA"/>
</dbReference>
<evidence type="ECO:0000313" key="3">
    <source>
        <dbReference type="EMBL" id="CAD7621090.1"/>
    </source>
</evidence>
<dbReference type="PANTHER" id="PTHR12706:SF30">
    <property type="entry name" value="PROTEIN STRAWBERRY NOTCH-RELATED"/>
    <property type="match status" value="1"/>
</dbReference>
<dbReference type="GO" id="GO:0005634">
    <property type="term" value="C:nucleus"/>
    <property type="evidence" value="ECO:0007669"/>
    <property type="project" value="TreeGrafter"/>
</dbReference>
<dbReference type="InterPro" id="IPR026741">
    <property type="entry name" value="SNO"/>
</dbReference>
<feature type="non-terminal residue" evidence="3">
    <location>
        <position position="1"/>
    </location>
</feature>
<evidence type="ECO:0000259" key="2">
    <source>
        <dbReference type="Pfam" id="PF25373"/>
    </source>
</evidence>
<evidence type="ECO:0000313" key="4">
    <source>
        <dbReference type="Proteomes" id="UP000759131"/>
    </source>
</evidence>
<name>A0A7R9KDN0_9ACAR</name>
<gene>
    <name evidence="3" type="ORF">OSB1V03_LOCUS1567</name>
</gene>
<dbReference type="InterPro" id="IPR026937">
    <property type="entry name" value="SBNO_Helicase_C_dom"/>
</dbReference>
<dbReference type="InterPro" id="IPR057332">
    <property type="entry name" value="SBNO_a/b_dom"/>
</dbReference>
<dbReference type="OrthoDB" id="6515102at2759"/>
<dbReference type="GO" id="GO:0006355">
    <property type="term" value="P:regulation of DNA-templated transcription"/>
    <property type="evidence" value="ECO:0007669"/>
    <property type="project" value="InterPro"/>
</dbReference>
<evidence type="ECO:0000259" key="1">
    <source>
        <dbReference type="Pfam" id="PF13871"/>
    </source>
</evidence>
<dbReference type="AlphaFoldDB" id="A0A7R9KDN0"/>
<keyword evidence="4" id="KW-1185">Reference proteome</keyword>
<dbReference type="Proteomes" id="UP000759131">
    <property type="component" value="Unassembled WGS sequence"/>
</dbReference>
<accession>A0A7R9KDN0</accession>
<evidence type="ECO:0008006" key="5">
    <source>
        <dbReference type="Google" id="ProtNLM"/>
    </source>
</evidence>
<dbReference type="Pfam" id="PF25373">
    <property type="entry name" value="SBNO"/>
    <property type="match status" value="1"/>
</dbReference>
<feature type="domain" description="Strawberry notch helicase C" evidence="1">
    <location>
        <begin position="1"/>
        <end position="177"/>
    </location>
</feature>